<dbReference type="EMBL" id="BMYJ01000010">
    <property type="protein sequence ID" value="GHC63253.1"/>
    <property type="molecule type" value="Genomic_DNA"/>
</dbReference>
<sequence>MTLSFIPELRTERLILRAPRETDFPAMLAFNDSPRAAFIGGGSPRQHVWRGLLANIGLWALRGYGFYSIDDHQGEFLGRIGVICHDGWPEPELAWHVYEQAEGKGYAYEAAQAAKADYHARISPQPLISLIDPANHRSAALAIRMGAKAEGDFHLAGHDCIIYRHTGGQP</sequence>
<dbReference type="InterPro" id="IPR000182">
    <property type="entry name" value="GNAT_dom"/>
</dbReference>
<evidence type="ECO:0000313" key="2">
    <source>
        <dbReference type="EMBL" id="GHC63253.1"/>
    </source>
</evidence>
<dbReference type="AlphaFoldDB" id="A0A918TTU5"/>
<evidence type="ECO:0000259" key="1">
    <source>
        <dbReference type="Pfam" id="PF13302"/>
    </source>
</evidence>
<dbReference type="Gene3D" id="3.40.630.30">
    <property type="match status" value="1"/>
</dbReference>
<keyword evidence="3" id="KW-1185">Reference proteome</keyword>
<reference evidence="2" key="2">
    <citation type="submission" date="2020-09" db="EMBL/GenBank/DDBJ databases">
        <authorList>
            <person name="Sun Q."/>
            <person name="Kim S."/>
        </authorList>
    </citation>
    <scope>NUCLEOTIDE SEQUENCE</scope>
    <source>
        <strain evidence="2">KCTC 23310</strain>
    </source>
</reference>
<dbReference type="GO" id="GO:0016747">
    <property type="term" value="F:acyltransferase activity, transferring groups other than amino-acyl groups"/>
    <property type="evidence" value="ECO:0007669"/>
    <property type="project" value="InterPro"/>
</dbReference>
<gene>
    <name evidence="2" type="ORF">GCM10007315_29310</name>
</gene>
<proteinExistence type="predicted"/>
<accession>A0A918TTU5</accession>
<dbReference type="PANTHER" id="PTHR43792:SF1">
    <property type="entry name" value="N-ACETYLTRANSFERASE DOMAIN-CONTAINING PROTEIN"/>
    <property type="match status" value="1"/>
</dbReference>
<dbReference type="SUPFAM" id="SSF55729">
    <property type="entry name" value="Acyl-CoA N-acyltransferases (Nat)"/>
    <property type="match status" value="1"/>
</dbReference>
<dbReference type="RefSeq" id="WP_189412466.1">
    <property type="nucleotide sequence ID" value="NZ_BMYJ01000010.1"/>
</dbReference>
<dbReference type="InterPro" id="IPR016181">
    <property type="entry name" value="Acyl_CoA_acyltransferase"/>
</dbReference>
<name>A0A918TTU5_9RHOB</name>
<dbReference type="Pfam" id="PF13302">
    <property type="entry name" value="Acetyltransf_3"/>
    <property type="match status" value="1"/>
</dbReference>
<dbReference type="PANTHER" id="PTHR43792">
    <property type="entry name" value="GNAT FAMILY, PUTATIVE (AFU_ORTHOLOGUE AFUA_3G00765)-RELATED-RELATED"/>
    <property type="match status" value="1"/>
</dbReference>
<protein>
    <submittedName>
        <fullName evidence="2">Acetyltransferase</fullName>
    </submittedName>
</protein>
<dbReference type="InterPro" id="IPR051531">
    <property type="entry name" value="N-acetyltransferase"/>
</dbReference>
<feature type="domain" description="N-acetyltransferase" evidence="1">
    <location>
        <begin position="13"/>
        <end position="148"/>
    </location>
</feature>
<evidence type="ECO:0000313" key="3">
    <source>
        <dbReference type="Proteomes" id="UP000638981"/>
    </source>
</evidence>
<reference evidence="2" key="1">
    <citation type="journal article" date="2014" name="Int. J. Syst. Evol. Microbiol.">
        <title>Complete genome sequence of Corynebacterium casei LMG S-19264T (=DSM 44701T), isolated from a smear-ripened cheese.</title>
        <authorList>
            <consortium name="US DOE Joint Genome Institute (JGI-PGF)"/>
            <person name="Walter F."/>
            <person name="Albersmeier A."/>
            <person name="Kalinowski J."/>
            <person name="Ruckert C."/>
        </authorList>
    </citation>
    <scope>NUCLEOTIDE SEQUENCE</scope>
    <source>
        <strain evidence="2">KCTC 23310</strain>
    </source>
</reference>
<dbReference type="Proteomes" id="UP000638981">
    <property type="component" value="Unassembled WGS sequence"/>
</dbReference>
<organism evidence="2 3">
    <name type="scientific">Neogemmobacter tilapiae</name>
    <dbReference type="NCBI Taxonomy" id="875041"/>
    <lineage>
        <taxon>Bacteria</taxon>
        <taxon>Pseudomonadati</taxon>
        <taxon>Pseudomonadota</taxon>
        <taxon>Alphaproteobacteria</taxon>
        <taxon>Rhodobacterales</taxon>
        <taxon>Paracoccaceae</taxon>
        <taxon>Neogemmobacter</taxon>
    </lineage>
</organism>
<comment type="caution">
    <text evidence="2">The sequence shown here is derived from an EMBL/GenBank/DDBJ whole genome shotgun (WGS) entry which is preliminary data.</text>
</comment>